<reference evidence="2 3" key="1">
    <citation type="submission" date="2018-10" db="EMBL/GenBank/DDBJ databases">
        <title>Relationship between Morphology and Antimicrobial Activity in Streptomyces.</title>
        <authorList>
            <person name="Kang H.J."/>
            <person name="Kim S.B."/>
        </authorList>
    </citation>
    <scope>NUCLEOTIDE SEQUENCE [LARGE SCALE GENOMIC DNA]</scope>
    <source>
        <strain evidence="2 3">BH38</strain>
    </source>
</reference>
<accession>A0A387HQ62</accession>
<keyword evidence="3" id="KW-1185">Reference proteome</keyword>
<feature type="compositionally biased region" description="Basic and acidic residues" evidence="1">
    <location>
        <begin position="43"/>
        <end position="52"/>
    </location>
</feature>
<dbReference type="EMBL" id="CP032698">
    <property type="protein sequence ID" value="AYG85201.1"/>
    <property type="molecule type" value="Genomic_DNA"/>
</dbReference>
<dbReference type="AlphaFoldDB" id="A0A387HQ62"/>
<evidence type="ECO:0000313" key="3">
    <source>
        <dbReference type="Proteomes" id="UP000271554"/>
    </source>
</evidence>
<sequence>MLLSHARDRWVMLDGNDDSRLWNPRTVPRPPSPPGNQPGAEPKNPKDSVESKLRTAICSGKTQLAAAQNVITTDWPNALAKLHLS</sequence>
<feature type="region of interest" description="Disordered" evidence="1">
    <location>
        <begin position="1"/>
        <end position="52"/>
    </location>
</feature>
<name>A0A387HQ62_9ACTN</name>
<gene>
    <name evidence="2" type="ORF">DWB77_07418</name>
</gene>
<dbReference type="Proteomes" id="UP000271554">
    <property type="component" value="Chromosome"/>
</dbReference>
<evidence type="ECO:0000313" key="2">
    <source>
        <dbReference type="EMBL" id="AYG85201.1"/>
    </source>
</evidence>
<dbReference type="KEGG" id="shun:DWB77_07418"/>
<proteinExistence type="predicted"/>
<feature type="compositionally biased region" description="Pro residues" evidence="1">
    <location>
        <begin position="27"/>
        <end position="36"/>
    </location>
</feature>
<evidence type="ECO:0000256" key="1">
    <source>
        <dbReference type="SAM" id="MobiDB-lite"/>
    </source>
</evidence>
<dbReference type="OrthoDB" id="163358at2"/>
<protein>
    <submittedName>
        <fullName evidence="2">Uncharacterized protein</fullName>
    </submittedName>
</protein>
<organism evidence="2 3">
    <name type="scientific">Streptomyces hundungensis</name>
    <dbReference type="NCBI Taxonomy" id="1077946"/>
    <lineage>
        <taxon>Bacteria</taxon>
        <taxon>Bacillati</taxon>
        <taxon>Actinomycetota</taxon>
        <taxon>Actinomycetes</taxon>
        <taxon>Kitasatosporales</taxon>
        <taxon>Streptomycetaceae</taxon>
        <taxon>Streptomyces</taxon>
    </lineage>
</organism>
<feature type="compositionally biased region" description="Basic and acidic residues" evidence="1">
    <location>
        <begin position="1"/>
        <end position="11"/>
    </location>
</feature>